<accession>W2S2M2</accession>
<feature type="compositionally biased region" description="Low complexity" evidence="1">
    <location>
        <begin position="279"/>
        <end position="291"/>
    </location>
</feature>
<dbReference type="VEuPathDB" id="FungiDB:HMPREF1541_04155"/>
<dbReference type="HOGENOM" id="CLU_005609_0_0_1"/>
<feature type="region of interest" description="Disordered" evidence="1">
    <location>
        <begin position="490"/>
        <end position="514"/>
    </location>
</feature>
<dbReference type="Pfam" id="PF00566">
    <property type="entry name" value="RabGAP-TBC"/>
    <property type="match status" value="1"/>
</dbReference>
<dbReference type="InterPro" id="IPR035969">
    <property type="entry name" value="Rab-GAP_TBC_sf"/>
</dbReference>
<proteinExistence type="predicted"/>
<feature type="compositionally biased region" description="Polar residues" evidence="1">
    <location>
        <begin position="325"/>
        <end position="336"/>
    </location>
</feature>
<feature type="region of interest" description="Disordered" evidence="1">
    <location>
        <begin position="575"/>
        <end position="606"/>
    </location>
</feature>
<dbReference type="SMART" id="SM00164">
    <property type="entry name" value="TBC"/>
    <property type="match status" value="1"/>
</dbReference>
<dbReference type="Proteomes" id="UP000030752">
    <property type="component" value="Unassembled WGS sequence"/>
</dbReference>
<dbReference type="eggNOG" id="KOG2058">
    <property type="taxonomic scope" value="Eukaryota"/>
</dbReference>
<sequence>MSDNGSNLSRRSSSQTSHASSDSKRARTLRDRPKRAGSKTSTTSLRAEDPSLTSFPSFDPEQGPTPESGHHETLPKVTRTTSQKARDRKATLAGLTSASPGLGGKALFDDSPRSSLDIPGSLHLSNDDHIKRLIARTGAVKLIRQYAADLAQRDAEISALRVRADNRERELKRILREADVPTTEIERRLLNLEHAENSNNVGQSSGTNFDSLVNEAMDTDITTTSPQALNEMGMPIPVPQQFPAARKSSAKASATSSRQSSLTSSLLSDKSQDLDQTVRPKPSNSASSKASGLQSIFTPPSQSTSYFIGGSKPVRKAKAADEVSVKSTQSSRSWTQIFGGKGTTRARASSTLEQVAQKSPSEAESALSKLSTTSTNPQQAPNRPGPSHSATLKSRPAGRRGPTPVRLSSSPNHTRKDSNTSLPLTVEMDSVLEPATLPPTMTVNNMDATGLLTDRFGFIYDQRRRKRQSLQLPKHKKNQMSAEVNSIRSVDSMPSKDPIARSSTPVSVDEEGPKKSWQDYLKPAYYVGRPKELLSHTPSAGAVVTVGTFDPSDTLSPPKQPGAVVSAGEGGLMPANRTVSQPQSTPINATSGGSAVEDDAEPSNDATPARLLLDQLNELHDSLQSERVVKWNNFLRLVRAERASNADPASKNAPEADLLDGELIGIATLGRSANQRAKYTHFKSLVLAGIPVTLRPKVWAECSGATGSRLPGYYEDLVLRSDQGSDIDPDIDVQIKADIRRTLTDNVFFQTGPGVRRLEEVLRAYSLHNPSIGYCQGMNLITASLLLICATPEDCFWLLVAVIDTILPSGYFSGSLLTARADQIVLREYVTQLLPSLSAKLEELGVELEACTFHWFLSLYAGVLTGGEALYRIWDIVLTLHSTEAMPNFNESNRASLAVAVDFPSLGLNGSSAPPTPTASTDPANRNAKAQEPGAHDGTSSPFLFQIALSLLYLNQNEIMALDSPAEVYTYLNHNVTDHAVTVDALVQASEALGRKIRRQDLLERRRAAIKTLGG</sequence>
<evidence type="ECO:0000313" key="3">
    <source>
        <dbReference type="EMBL" id="ETN42214.1"/>
    </source>
</evidence>
<feature type="compositionally biased region" description="Polar residues" evidence="1">
    <location>
        <begin position="346"/>
        <end position="381"/>
    </location>
</feature>
<feature type="region of interest" description="Disordered" evidence="1">
    <location>
        <begin position="1"/>
        <end position="108"/>
    </location>
</feature>
<dbReference type="GO" id="GO:0031267">
    <property type="term" value="F:small GTPase binding"/>
    <property type="evidence" value="ECO:0007669"/>
    <property type="project" value="TreeGrafter"/>
</dbReference>
<dbReference type="SUPFAM" id="SSF47923">
    <property type="entry name" value="Ypt/Rab-GAP domain of gyp1p"/>
    <property type="match status" value="2"/>
</dbReference>
<feature type="region of interest" description="Disordered" evidence="1">
    <location>
        <begin position="910"/>
        <end position="937"/>
    </location>
</feature>
<dbReference type="AlphaFoldDB" id="W2S2M2"/>
<dbReference type="RefSeq" id="XP_008716723.1">
    <property type="nucleotide sequence ID" value="XM_008718501.1"/>
</dbReference>
<dbReference type="PANTHER" id="PTHR47219">
    <property type="entry name" value="RAB GTPASE-ACTIVATING PROTEIN 1-LIKE"/>
    <property type="match status" value="1"/>
</dbReference>
<feature type="compositionally biased region" description="Polar residues" evidence="1">
    <location>
        <begin position="577"/>
        <end position="593"/>
    </location>
</feature>
<dbReference type="OrthoDB" id="294251at2759"/>
<dbReference type="FunFam" id="1.10.8.270:FF:000026">
    <property type="entry name" value="TBC (Tre-2/Bub2/Cdc16) domain family"/>
    <property type="match status" value="1"/>
</dbReference>
<feature type="compositionally biased region" description="Polar residues" evidence="1">
    <location>
        <begin position="292"/>
        <end position="306"/>
    </location>
</feature>
<gene>
    <name evidence="3" type="ORF">HMPREF1541_04155</name>
</gene>
<feature type="compositionally biased region" description="Low complexity" evidence="1">
    <location>
        <begin position="244"/>
        <end position="269"/>
    </location>
</feature>
<name>W2S2M2_CYPE1</name>
<evidence type="ECO:0000313" key="4">
    <source>
        <dbReference type="Proteomes" id="UP000030752"/>
    </source>
</evidence>
<organism evidence="3 4">
    <name type="scientific">Cyphellophora europaea (strain CBS 101466)</name>
    <name type="common">Phialophora europaea</name>
    <dbReference type="NCBI Taxonomy" id="1220924"/>
    <lineage>
        <taxon>Eukaryota</taxon>
        <taxon>Fungi</taxon>
        <taxon>Dikarya</taxon>
        <taxon>Ascomycota</taxon>
        <taxon>Pezizomycotina</taxon>
        <taxon>Eurotiomycetes</taxon>
        <taxon>Chaetothyriomycetidae</taxon>
        <taxon>Chaetothyriales</taxon>
        <taxon>Cyphellophoraceae</taxon>
        <taxon>Cyphellophora</taxon>
    </lineage>
</organism>
<dbReference type="InterPro" id="IPR000195">
    <property type="entry name" value="Rab-GAP-TBC_dom"/>
</dbReference>
<protein>
    <recommendedName>
        <fullName evidence="2">Rab-GAP TBC domain-containing protein</fullName>
    </recommendedName>
</protein>
<evidence type="ECO:0000259" key="2">
    <source>
        <dbReference type="PROSITE" id="PS50086"/>
    </source>
</evidence>
<dbReference type="PANTHER" id="PTHR47219:SF20">
    <property type="entry name" value="TBC1 DOMAIN FAMILY MEMBER 2B"/>
    <property type="match status" value="1"/>
</dbReference>
<dbReference type="InterPro" id="IPR050302">
    <property type="entry name" value="Rab_GAP_TBC_domain"/>
</dbReference>
<feature type="compositionally biased region" description="Basic and acidic residues" evidence="1">
    <location>
        <begin position="21"/>
        <end position="31"/>
    </location>
</feature>
<feature type="compositionally biased region" description="Low complexity" evidence="1">
    <location>
        <begin position="1"/>
        <end position="20"/>
    </location>
</feature>
<dbReference type="Gene3D" id="1.10.8.270">
    <property type="entry name" value="putative rabgap domain of human tbc1 domain family member 14 like domains"/>
    <property type="match status" value="1"/>
</dbReference>
<dbReference type="EMBL" id="KB822719">
    <property type="protein sequence ID" value="ETN42214.1"/>
    <property type="molecule type" value="Genomic_DNA"/>
</dbReference>
<reference evidence="3 4" key="1">
    <citation type="submission" date="2013-03" db="EMBL/GenBank/DDBJ databases">
        <title>The Genome Sequence of Phialophora europaea CBS 101466.</title>
        <authorList>
            <consortium name="The Broad Institute Genomics Platform"/>
            <person name="Cuomo C."/>
            <person name="de Hoog S."/>
            <person name="Gorbushina A."/>
            <person name="Walker B."/>
            <person name="Young S.K."/>
            <person name="Zeng Q."/>
            <person name="Gargeya S."/>
            <person name="Fitzgerald M."/>
            <person name="Haas B."/>
            <person name="Abouelleil A."/>
            <person name="Allen A.W."/>
            <person name="Alvarado L."/>
            <person name="Arachchi H.M."/>
            <person name="Berlin A.M."/>
            <person name="Chapman S.B."/>
            <person name="Gainer-Dewar J."/>
            <person name="Goldberg J."/>
            <person name="Griggs A."/>
            <person name="Gujja S."/>
            <person name="Hansen M."/>
            <person name="Howarth C."/>
            <person name="Imamovic A."/>
            <person name="Ireland A."/>
            <person name="Larimer J."/>
            <person name="McCowan C."/>
            <person name="Murphy C."/>
            <person name="Pearson M."/>
            <person name="Poon T.W."/>
            <person name="Priest M."/>
            <person name="Roberts A."/>
            <person name="Saif S."/>
            <person name="Shea T."/>
            <person name="Sisk P."/>
            <person name="Sykes S."/>
            <person name="Wortman J."/>
            <person name="Nusbaum C."/>
            <person name="Birren B."/>
        </authorList>
    </citation>
    <scope>NUCLEOTIDE SEQUENCE [LARGE SCALE GENOMIC DNA]</scope>
    <source>
        <strain evidence="3 4">CBS 101466</strain>
    </source>
</reference>
<keyword evidence="4" id="KW-1185">Reference proteome</keyword>
<feature type="compositionally biased region" description="Polar residues" evidence="1">
    <location>
        <begin position="38"/>
        <end position="56"/>
    </location>
</feature>
<feature type="region of interest" description="Disordered" evidence="1">
    <location>
        <begin position="227"/>
        <end position="425"/>
    </location>
</feature>
<dbReference type="PROSITE" id="PS50086">
    <property type="entry name" value="TBC_RABGAP"/>
    <property type="match status" value="1"/>
</dbReference>
<dbReference type="Gene3D" id="1.10.472.80">
    <property type="entry name" value="Ypt/Rab-GAP domain of gyp1p, domain 3"/>
    <property type="match status" value="1"/>
</dbReference>
<evidence type="ECO:0000256" key="1">
    <source>
        <dbReference type="SAM" id="MobiDB-lite"/>
    </source>
</evidence>
<dbReference type="STRING" id="1220924.W2S2M2"/>
<dbReference type="GeneID" id="19971494"/>
<feature type="domain" description="Rab-GAP TBC" evidence="2">
    <location>
        <begin position="689"/>
        <end position="881"/>
    </location>
</feature>
<dbReference type="InParanoid" id="W2S2M2"/>
<dbReference type="GO" id="GO:0005096">
    <property type="term" value="F:GTPase activator activity"/>
    <property type="evidence" value="ECO:0007669"/>
    <property type="project" value="TreeGrafter"/>
</dbReference>